<evidence type="ECO:0000313" key="5">
    <source>
        <dbReference type="EMBL" id="MQU33119.1"/>
    </source>
</evidence>
<keyword evidence="1" id="KW-0732">Signal</keyword>
<dbReference type="Proteomes" id="UP000470186">
    <property type="component" value="Unassembled WGS sequence"/>
</dbReference>
<evidence type="ECO:0000313" key="7">
    <source>
        <dbReference type="Proteomes" id="UP000447574"/>
    </source>
</evidence>
<evidence type="ECO:0000256" key="1">
    <source>
        <dbReference type="SAM" id="SignalP"/>
    </source>
</evidence>
<reference evidence="7 8" key="1">
    <citation type="submission" date="2019-10" db="EMBL/GenBank/DDBJ databases">
        <title>Evaluation of single-gene subtyping targets for Pseudomonas.</title>
        <authorList>
            <person name="Reichler S.J."/>
            <person name="Orsi R.H."/>
            <person name="Wiedmann M."/>
            <person name="Martin N.H."/>
            <person name="Murphy S.I."/>
        </authorList>
    </citation>
    <scope>NUCLEOTIDE SEQUENCE [LARGE SCALE GENOMIC DNA]</scope>
    <source>
        <strain evidence="6 8">FSL R10-1876</strain>
        <strain evidence="5 9">FSL R10-2107</strain>
        <strain evidence="4 7">FSL R10-2932</strain>
    </source>
</reference>
<dbReference type="RefSeq" id="WP_053225381.1">
    <property type="nucleotide sequence ID" value="NZ_JBQDLT010000093.1"/>
</dbReference>
<dbReference type="AlphaFoldDB" id="A0A6I1WQ13"/>
<feature type="domain" description="Peptidase M16 N-terminal" evidence="2">
    <location>
        <begin position="69"/>
        <end position="216"/>
    </location>
</feature>
<comment type="caution">
    <text evidence="6">The sequence shown here is derived from an EMBL/GenBank/DDBJ whole genome shotgun (WGS) entry which is preliminary data.</text>
</comment>
<dbReference type="InterPro" id="IPR011765">
    <property type="entry name" value="Pept_M16_N"/>
</dbReference>
<evidence type="ECO:0000313" key="4">
    <source>
        <dbReference type="EMBL" id="MQT76509.1"/>
    </source>
</evidence>
<feature type="signal peptide" evidence="1">
    <location>
        <begin position="1"/>
        <end position="33"/>
    </location>
</feature>
<dbReference type="InterPro" id="IPR011249">
    <property type="entry name" value="Metalloenz_LuxS/M16"/>
</dbReference>
<evidence type="ECO:0000313" key="8">
    <source>
        <dbReference type="Proteomes" id="UP000466863"/>
    </source>
</evidence>
<dbReference type="Gene3D" id="3.30.830.10">
    <property type="entry name" value="Metalloenzyme, LuxS/M16 peptidase-like"/>
    <property type="match status" value="2"/>
</dbReference>
<dbReference type="PANTHER" id="PTHR11851:SF224">
    <property type="entry name" value="PROCESSING PROTEASE"/>
    <property type="match status" value="1"/>
</dbReference>
<dbReference type="Proteomes" id="UP000466863">
    <property type="component" value="Unassembled WGS sequence"/>
</dbReference>
<evidence type="ECO:0000313" key="6">
    <source>
        <dbReference type="EMBL" id="MQU43417.1"/>
    </source>
</evidence>
<protein>
    <submittedName>
        <fullName evidence="6">Insulinase family protein</fullName>
    </submittedName>
</protein>
<feature type="domain" description="Peptidase M16 C-terminal" evidence="3">
    <location>
        <begin position="224"/>
        <end position="400"/>
    </location>
</feature>
<evidence type="ECO:0000259" key="2">
    <source>
        <dbReference type="Pfam" id="PF00675"/>
    </source>
</evidence>
<dbReference type="InterPro" id="IPR007863">
    <property type="entry name" value="Peptidase_M16_C"/>
</dbReference>
<evidence type="ECO:0000259" key="3">
    <source>
        <dbReference type="Pfam" id="PF05193"/>
    </source>
</evidence>
<dbReference type="EMBL" id="WIWF01000091">
    <property type="protein sequence ID" value="MQT76509.1"/>
    <property type="molecule type" value="Genomic_DNA"/>
</dbReference>
<dbReference type="Proteomes" id="UP000447574">
    <property type="component" value="Unassembled WGS sequence"/>
</dbReference>
<dbReference type="EMBL" id="WIVV01000054">
    <property type="protein sequence ID" value="MQU43417.1"/>
    <property type="molecule type" value="Genomic_DNA"/>
</dbReference>
<dbReference type="PANTHER" id="PTHR11851">
    <property type="entry name" value="METALLOPROTEASE"/>
    <property type="match status" value="1"/>
</dbReference>
<sequence>MTNAFTSKRHPLARLAFMTTLLLNLCLSAQAQATEGPTTALQSLQTLDDSQIAARPLSIRAYATHERTRVLFIETHALPIVDISVRFSAGSSRDGDLPGLANLTLKLLNQGVEGMDAKAIAETFDQLGAQLTASVDKDEARLTLRTLSDGETRKAAIDLFTRLIAQPAFAPAAVERAKASALNAIGLVQQNPTARLQQTLHAQVYGNHPYARPVEGNAQSLALIDAEKVRGFHQNAYTAANALLVIVGDISNDEATDLSIAISQALPQGPALVPVELAMDLTSPPGHTHLEAPYSQTLIMLAQPSVPANHPDYVALQVASLIFGGSNSSRLINELRHKRGLSYAASAFIPLWQAGGPWTISLQTAPDQQDATLALVKTLFAEWLRDGPTEEELVAVKRRLAGNLPLTSASNAQMVQQLLLMGAHDLPRNFDALVIHAQKLSRQDIKDAINRYSRADKWKVASLGPTVEQRPLSAVQP</sequence>
<keyword evidence="9" id="KW-1185">Reference proteome</keyword>
<gene>
    <name evidence="6" type="ORF">GHO28_13010</name>
    <name evidence="5" type="ORF">GHO30_17285</name>
    <name evidence="4" type="ORF">GHO37_19695</name>
</gene>
<dbReference type="EMBL" id="WIVX01000092">
    <property type="protein sequence ID" value="MQU33119.1"/>
    <property type="molecule type" value="Genomic_DNA"/>
</dbReference>
<accession>A0A6I1WQ13</accession>
<name>A0A6I1WQ13_9PSED</name>
<organism evidence="6 8">
    <name type="scientific">Pseudomonas helleri</name>
    <dbReference type="NCBI Taxonomy" id="1608996"/>
    <lineage>
        <taxon>Bacteria</taxon>
        <taxon>Pseudomonadati</taxon>
        <taxon>Pseudomonadota</taxon>
        <taxon>Gammaproteobacteria</taxon>
        <taxon>Pseudomonadales</taxon>
        <taxon>Pseudomonadaceae</taxon>
        <taxon>Pseudomonas</taxon>
    </lineage>
</organism>
<dbReference type="InterPro" id="IPR050361">
    <property type="entry name" value="MPP/UQCRC_Complex"/>
</dbReference>
<dbReference type="Pfam" id="PF00675">
    <property type="entry name" value="Peptidase_M16"/>
    <property type="match status" value="1"/>
</dbReference>
<proteinExistence type="predicted"/>
<evidence type="ECO:0000313" key="9">
    <source>
        <dbReference type="Proteomes" id="UP000470186"/>
    </source>
</evidence>
<feature type="chain" id="PRO_5044633355" evidence="1">
    <location>
        <begin position="34"/>
        <end position="477"/>
    </location>
</feature>
<dbReference type="Pfam" id="PF05193">
    <property type="entry name" value="Peptidase_M16_C"/>
    <property type="match status" value="1"/>
</dbReference>
<dbReference type="SUPFAM" id="SSF63411">
    <property type="entry name" value="LuxS/MPP-like metallohydrolase"/>
    <property type="match status" value="2"/>
</dbReference>
<dbReference type="GO" id="GO:0046872">
    <property type="term" value="F:metal ion binding"/>
    <property type="evidence" value="ECO:0007669"/>
    <property type="project" value="InterPro"/>
</dbReference>